<dbReference type="PROSITE" id="PS50112">
    <property type="entry name" value="PAS"/>
    <property type="match status" value="1"/>
</dbReference>
<dbReference type="InterPro" id="IPR043128">
    <property type="entry name" value="Rev_trsase/Diguanyl_cyclase"/>
</dbReference>
<dbReference type="InterPro" id="IPR000160">
    <property type="entry name" value="GGDEF_dom"/>
</dbReference>
<dbReference type="SUPFAM" id="SSF55781">
    <property type="entry name" value="GAF domain-like"/>
    <property type="match status" value="1"/>
</dbReference>
<evidence type="ECO:0000313" key="3">
    <source>
        <dbReference type="EMBL" id="GGY17214.1"/>
    </source>
</evidence>
<dbReference type="AlphaFoldDB" id="A0A918P4M9"/>
<evidence type="ECO:0000259" key="1">
    <source>
        <dbReference type="PROSITE" id="PS50112"/>
    </source>
</evidence>
<accession>A0A918P4M9</accession>
<dbReference type="Gene3D" id="3.30.70.270">
    <property type="match status" value="1"/>
</dbReference>
<dbReference type="SUPFAM" id="SSF55073">
    <property type="entry name" value="Nucleotide cyclase"/>
    <property type="match status" value="1"/>
</dbReference>
<reference evidence="3" key="1">
    <citation type="journal article" date="2014" name="Int. J. Syst. Evol. Microbiol.">
        <title>Complete genome sequence of Corynebacterium casei LMG S-19264T (=DSM 44701T), isolated from a smear-ripened cheese.</title>
        <authorList>
            <consortium name="US DOE Joint Genome Institute (JGI-PGF)"/>
            <person name="Walter F."/>
            <person name="Albersmeier A."/>
            <person name="Kalinowski J."/>
            <person name="Ruckert C."/>
        </authorList>
    </citation>
    <scope>NUCLEOTIDE SEQUENCE</scope>
    <source>
        <strain evidence="3">KCTC 32182</strain>
    </source>
</reference>
<dbReference type="NCBIfam" id="TIGR00229">
    <property type="entry name" value="sensory_box"/>
    <property type="match status" value="1"/>
</dbReference>
<dbReference type="SMART" id="SM00267">
    <property type="entry name" value="GGDEF"/>
    <property type="match status" value="1"/>
</dbReference>
<dbReference type="FunFam" id="3.30.70.270:FF:000001">
    <property type="entry name" value="Diguanylate cyclase domain protein"/>
    <property type="match status" value="1"/>
</dbReference>
<dbReference type="SMART" id="SM00091">
    <property type="entry name" value="PAS"/>
    <property type="match status" value="1"/>
</dbReference>
<dbReference type="InterPro" id="IPR003018">
    <property type="entry name" value="GAF"/>
</dbReference>
<dbReference type="Proteomes" id="UP000645257">
    <property type="component" value="Unassembled WGS sequence"/>
</dbReference>
<dbReference type="InterPro" id="IPR013656">
    <property type="entry name" value="PAS_4"/>
</dbReference>
<name>A0A918P4M9_9NEIS</name>
<dbReference type="NCBIfam" id="TIGR00254">
    <property type="entry name" value="GGDEF"/>
    <property type="match status" value="1"/>
</dbReference>
<dbReference type="GO" id="GO:0003824">
    <property type="term" value="F:catalytic activity"/>
    <property type="evidence" value="ECO:0007669"/>
    <property type="project" value="UniProtKB-ARBA"/>
</dbReference>
<dbReference type="InterPro" id="IPR052163">
    <property type="entry name" value="DGC-Regulatory_Protein"/>
</dbReference>
<dbReference type="CDD" id="cd01949">
    <property type="entry name" value="GGDEF"/>
    <property type="match status" value="1"/>
</dbReference>
<feature type="domain" description="PAS" evidence="1">
    <location>
        <begin position="177"/>
        <end position="247"/>
    </location>
</feature>
<dbReference type="Pfam" id="PF08448">
    <property type="entry name" value="PAS_4"/>
    <property type="match status" value="1"/>
</dbReference>
<dbReference type="Pfam" id="PF00990">
    <property type="entry name" value="GGDEF"/>
    <property type="match status" value="1"/>
</dbReference>
<dbReference type="InterPro" id="IPR000014">
    <property type="entry name" value="PAS"/>
</dbReference>
<feature type="domain" description="GGDEF" evidence="2">
    <location>
        <begin position="332"/>
        <end position="467"/>
    </location>
</feature>
<dbReference type="PROSITE" id="PS50887">
    <property type="entry name" value="GGDEF"/>
    <property type="match status" value="1"/>
</dbReference>
<sequence length="470" mass="52558">MDKETRSGNDERRLALIRDLRGTDRAPELERLTRLARRVFRVAAAHVTLLDDNTQWIKAGQGLEITHCPRQDSICRYTIEAQSGRLVIPDLSTETRFAESLVGKQGYRFYAGIVLRSREGLPLGAFCLLDTQPQELDADEIATLADLAALAEREFHLWELSQRALREHATPWLGTDQESALQSIVDHLPVLVAYVGRDRHYRYANAFYQEWTGIDRNHVMGRHIREVFGPEFEAFLEPYIETALSGRQAVYESETFLHGQKRQMRGVMTPDLRPDGSIPGYFLMAQDITARKALEDTLKQQAREDPLTGLPNRRAAMEAIDAALARQTRVKKGLALMFLDLDGFKEINDSLGHDAGDALLQQFAGRLLAAVRSTDMVARLAGDEFVILLEHLKEADMDAHLLAGKLIATMNAPFQLTQGSVKVTTSIGIAINPPGGQIRAGDLVTAADKSMYRAKRQGKNRYVLAGDRRA</sequence>
<dbReference type="CDD" id="cd00130">
    <property type="entry name" value="PAS"/>
    <property type="match status" value="1"/>
</dbReference>
<evidence type="ECO:0000313" key="4">
    <source>
        <dbReference type="Proteomes" id="UP000645257"/>
    </source>
</evidence>
<organism evidence="3 4">
    <name type="scientific">Paludibacterium paludis</name>
    <dbReference type="NCBI Taxonomy" id="1225769"/>
    <lineage>
        <taxon>Bacteria</taxon>
        <taxon>Pseudomonadati</taxon>
        <taxon>Pseudomonadota</taxon>
        <taxon>Betaproteobacteria</taxon>
        <taxon>Neisseriales</taxon>
        <taxon>Chromobacteriaceae</taxon>
        <taxon>Paludibacterium</taxon>
    </lineage>
</organism>
<gene>
    <name evidence="3" type="ORF">GCM10011289_20730</name>
</gene>
<dbReference type="RefSeq" id="WP_189534015.1">
    <property type="nucleotide sequence ID" value="NZ_BMYX01000011.1"/>
</dbReference>
<dbReference type="Gene3D" id="3.30.450.20">
    <property type="entry name" value="PAS domain"/>
    <property type="match status" value="1"/>
</dbReference>
<keyword evidence="4" id="KW-1185">Reference proteome</keyword>
<dbReference type="EMBL" id="BMYX01000011">
    <property type="protein sequence ID" value="GGY17214.1"/>
    <property type="molecule type" value="Genomic_DNA"/>
</dbReference>
<dbReference type="SUPFAM" id="SSF55785">
    <property type="entry name" value="PYP-like sensor domain (PAS domain)"/>
    <property type="match status" value="1"/>
</dbReference>
<comment type="caution">
    <text evidence="3">The sequence shown here is derived from an EMBL/GenBank/DDBJ whole genome shotgun (WGS) entry which is preliminary data.</text>
</comment>
<evidence type="ECO:0000259" key="2">
    <source>
        <dbReference type="PROSITE" id="PS50887"/>
    </source>
</evidence>
<dbReference type="SMART" id="SM00065">
    <property type="entry name" value="GAF"/>
    <property type="match status" value="1"/>
</dbReference>
<evidence type="ECO:0008006" key="5">
    <source>
        <dbReference type="Google" id="ProtNLM"/>
    </source>
</evidence>
<dbReference type="PANTHER" id="PTHR46663">
    <property type="entry name" value="DIGUANYLATE CYCLASE DGCT-RELATED"/>
    <property type="match status" value="1"/>
</dbReference>
<dbReference type="InterPro" id="IPR029016">
    <property type="entry name" value="GAF-like_dom_sf"/>
</dbReference>
<dbReference type="Gene3D" id="3.30.450.40">
    <property type="match status" value="1"/>
</dbReference>
<protein>
    <recommendedName>
        <fullName evidence="5">PAS domain S-box-containing protein/diguanylate cyclase (GGDEF)-like protein</fullName>
    </recommendedName>
</protein>
<dbReference type="InterPro" id="IPR029787">
    <property type="entry name" value="Nucleotide_cyclase"/>
</dbReference>
<reference evidence="3" key="2">
    <citation type="submission" date="2020-09" db="EMBL/GenBank/DDBJ databases">
        <authorList>
            <person name="Sun Q."/>
            <person name="Kim S."/>
        </authorList>
    </citation>
    <scope>NUCLEOTIDE SEQUENCE</scope>
    <source>
        <strain evidence="3">KCTC 32182</strain>
    </source>
</reference>
<dbReference type="InterPro" id="IPR035965">
    <property type="entry name" value="PAS-like_dom_sf"/>
</dbReference>
<proteinExistence type="predicted"/>
<dbReference type="PANTHER" id="PTHR46663:SF2">
    <property type="entry name" value="GGDEF DOMAIN-CONTAINING PROTEIN"/>
    <property type="match status" value="1"/>
</dbReference>